<gene>
    <name evidence="3" type="ORF">IW261DRAFT_1452766</name>
</gene>
<accession>A0AA39UJX7</accession>
<dbReference type="GO" id="GO:0005739">
    <property type="term" value="C:mitochondrion"/>
    <property type="evidence" value="ECO:0007669"/>
    <property type="project" value="TreeGrafter"/>
</dbReference>
<dbReference type="PANTHER" id="PTHR21193:SF3">
    <property type="entry name" value="OXIDOREDUCTASE-LIKE DOMAIN-CONTAINING PROTEIN 1"/>
    <property type="match status" value="1"/>
</dbReference>
<dbReference type="AlphaFoldDB" id="A0AA39UJX7"/>
<dbReference type="PANTHER" id="PTHR21193">
    <property type="entry name" value="OXIDOREDUCTASE-LIKE DOMAIN-CONTAINING PROTEIN 1"/>
    <property type="match status" value="1"/>
</dbReference>
<keyword evidence="4" id="KW-1185">Reference proteome</keyword>
<evidence type="ECO:0000313" key="4">
    <source>
        <dbReference type="Proteomes" id="UP001175227"/>
    </source>
</evidence>
<dbReference type="Proteomes" id="UP001175227">
    <property type="component" value="Unassembled WGS sequence"/>
</dbReference>
<organism evidence="3 4">
    <name type="scientific">Armillaria novae-zelandiae</name>
    <dbReference type="NCBI Taxonomy" id="153914"/>
    <lineage>
        <taxon>Eukaryota</taxon>
        <taxon>Fungi</taxon>
        <taxon>Dikarya</taxon>
        <taxon>Basidiomycota</taxon>
        <taxon>Agaricomycotina</taxon>
        <taxon>Agaricomycetes</taxon>
        <taxon>Agaricomycetidae</taxon>
        <taxon>Agaricales</taxon>
        <taxon>Marasmiineae</taxon>
        <taxon>Physalacriaceae</taxon>
        <taxon>Armillaria</taxon>
    </lineage>
</organism>
<comment type="caution">
    <text evidence="3">The sequence shown here is derived from an EMBL/GenBank/DDBJ whole genome shotgun (WGS) entry which is preliminary data.</text>
</comment>
<dbReference type="InterPro" id="IPR039251">
    <property type="entry name" value="OXLD1"/>
</dbReference>
<dbReference type="EMBL" id="JAUEPR010000004">
    <property type="protein sequence ID" value="KAK0485924.1"/>
    <property type="molecule type" value="Genomic_DNA"/>
</dbReference>
<evidence type="ECO:0000313" key="3">
    <source>
        <dbReference type="EMBL" id="KAK0485924.1"/>
    </source>
</evidence>
<dbReference type="Pfam" id="PF09791">
    <property type="entry name" value="Oxidored-like"/>
    <property type="match status" value="1"/>
</dbReference>
<evidence type="ECO:0000259" key="2">
    <source>
        <dbReference type="Pfam" id="PF09791"/>
    </source>
</evidence>
<feature type="region of interest" description="Disordered" evidence="1">
    <location>
        <begin position="159"/>
        <end position="178"/>
    </location>
</feature>
<feature type="domain" description="Oxidoreductase-like" evidence="2">
    <location>
        <begin position="75"/>
        <end position="120"/>
    </location>
</feature>
<evidence type="ECO:0000256" key="1">
    <source>
        <dbReference type="SAM" id="MobiDB-lite"/>
    </source>
</evidence>
<sequence length="202" mass="22596">MYTYLLSCPPRRRFRAIDLLRCISAATGRQRATGHGQNLSARYARLENVTSSETGMSGPLPTVLENDEKNKKQITFRGLVVPELPRAPESDECCMSGCAVCVYDLYEESMAAYKKNVAALRNALYEWPASIISPTENVERKSNVVLSVFEEMERALKEKQKSSAASRPPNIAARASPFPRSVKNTMTSDVVEGIRWILFSNR</sequence>
<name>A0AA39UJX7_9AGAR</name>
<protein>
    <recommendedName>
        <fullName evidence="2">Oxidoreductase-like domain-containing protein</fullName>
    </recommendedName>
</protein>
<proteinExistence type="predicted"/>
<reference evidence="3" key="1">
    <citation type="submission" date="2023-06" db="EMBL/GenBank/DDBJ databases">
        <authorList>
            <consortium name="Lawrence Berkeley National Laboratory"/>
            <person name="Ahrendt S."/>
            <person name="Sahu N."/>
            <person name="Indic B."/>
            <person name="Wong-Bajracharya J."/>
            <person name="Merenyi Z."/>
            <person name="Ke H.-M."/>
            <person name="Monk M."/>
            <person name="Kocsube S."/>
            <person name="Drula E."/>
            <person name="Lipzen A."/>
            <person name="Balint B."/>
            <person name="Henrissat B."/>
            <person name="Andreopoulos B."/>
            <person name="Martin F.M."/>
            <person name="Harder C.B."/>
            <person name="Rigling D."/>
            <person name="Ford K.L."/>
            <person name="Foster G.D."/>
            <person name="Pangilinan J."/>
            <person name="Papanicolaou A."/>
            <person name="Barry K."/>
            <person name="LaButti K."/>
            <person name="Viragh M."/>
            <person name="Koriabine M."/>
            <person name="Yan M."/>
            <person name="Riley R."/>
            <person name="Champramary S."/>
            <person name="Plett K.L."/>
            <person name="Tsai I.J."/>
            <person name="Slot J."/>
            <person name="Sipos G."/>
            <person name="Plett J."/>
            <person name="Nagy L.G."/>
            <person name="Grigoriev I.V."/>
        </authorList>
    </citation>
    <scope>NUCLEOTIDE SEQUENCE</scope>
    <source>
        <strain evidence="3">ICMP 16352</strain>
    </source>
</reference>
<dbReference type="InterPro" id="IPR019180">
    <property type="entry name" value="Oxidoreductase-like_N"/>
</dbReference>